<comment type="catalytic activity">
    <reaction evidence="9">
        <text>S-methyl-5'-thioadenosine + phosphate = 5-(methylsulfanyl)-alpha-D-ribose 1-phosphate + adenine</text>
        <dbReference type="Rhea" id="RHEA:11852"/>
        <dbReference type="ChEBI" id="CHEBI:16708"/>
        <dbReference type="ChEBI" id="CHEBI:17509"/>
        <dbReference type="ChEBI" id="CHEBI:43474"/>
        <dbReference type="ChEBI" id="CHEBI:58533"/>
        <dbReference type="EC" id="2.4.2.28"/>
    </reaction>
    <physiologicalReaction direction="left-to-right" evidence="9">
        <dbReference type="Rhea" id="RHEA:11853"/>
    </physiologicalReaction>
</comment>
<evidence type="ECO:0000256" key="9">
    <source>
        <dbReference type="ARBA" id="ARBA00049893"/>
    </source>
</evidence>
<sequence length="250" mass="27416">MTVITPDWPAPDNIVALTSTRIGGVSGPPYDSFNVAAHVDDDPAKVEANRQRLFKYCQGIEQIQWLNQTHSATVVNAGDAVCPDADASFTPLPAIACAVMTADCLPLIACDQQGRQIAAIHAGWRGLAGGVIDATMAKFTVPSSEIMVWLGPAISQANFEVGEDVRQQFLQAFNNSDQAAVLQAFRENSHRPGFYFADLYQLARIRLNNLGISAIYGGDFCTYKDSDRFYSYRRDGQTGRMVTLIYKRPD</sequence>
<dbReference type="Proteomes" id="UP000193450">
    <property type="component" value="Chromosome"/>
</dbReference>
<dbReference type="Gene3D" id="3.60.140.10">
    <property type="entry name" value="CNF1/YfiH-like putative cysteine hydrolases"/>
    <property type="match status" value="1"/>
</dbReference>
<dbReference type="InterPro" id="IPR011324">
    <property type="entry name" value="Cytotoxic_necrot_fac-like_cat"/>
</dbReference>
<dbReference type="PANTHER" id="PTHR30616:SF2">
    <property type="entry name" value="PURINE NUCLEOSIDE PHOSPHORYLASE LACC1"/>
    <property type="match status" value="1"/>
</dbReference>
<dbReference type="KEGG" id="osg:BST96_01080"/>
<dbReference type="NCBIfam" id="TIGR00726">
    <property type="entry name" value="peptidoglycan editing factor PgeF"/>
    <property type="match status" value="1"/>
</dbReference>
<dbReference type="GO" id="GO:0005507">
    <property type="term" value="F:copper ion binding"/>
    <property type="evidence" value="ECO:0007669"/>
    <property type="project" value="TreeGrafter"/>
</dbReference>
<evidence type="ECO:0000313" key="11">
    <source>
        <dbReference type="EMBL" id="ARN72819.1"/>
    </source>
</evidence>
<comment type="catalytic activity">
    <reaction evidence="1">
        <text>inosine + phosphate = alpha-D-ribose 1-phosphate + hypoxanthine</text>
        <dbReference type="Rhea" id="RHEA:27646"/>
        <dbReference type="ChEBI" id="CHEBI:17368"/>
        <dbReference type="ChEBI" id="CHEBI:17596"/>
        <dbReference type="ChEBI" id="CHEBI:43474"/>
        <dbReference type="ChEBI" id="CHEBI:57720"/>
        <dbReference type="EC" id="2.4.2.1"/>
    </reaction>
    <physiologicalReaction direction="left-to-right" evidence="1">
        <dbReference type="Rhea" id="RHEA:27647"/>
    </physiologicalReaction>
</comment>
<dbReference type="EMBL" id="CP019343">
    <property type="protein sequence ID" value="ARN72819.1"/>
    <property type="molecule type" value="Genomic_DNA"/>
</dbReference>
<dbReference type="AlphaFoldDB" id="A0A1X9NB98"/>
<comment type="catalytic activity">
    <reaction evidence="8">
        <text>adenosine + phosphate = alpha-D-ribose 1-phosphate + adenine</text>
        <dbReference type="Rhea" id="RHEA:27642"/>
        <dbReference type="ChEBI" id="CHEBI:16335"/>
        <dbReference type="ChEBI" id="CHEBI:16708"/>
        <dbReference type="ChEBI" id="CHEBI:43474"/>
        <dbReference type="ChEBI" id="CHEBI:57720"/>
        <dbReference type="EC" id="2.4.2.1"/>
    </reaction>
    <physiologicalReaction direction="left-to-right" evidence="8">
        <dbReference type="Rhea" id="RHEA:27643"/>
    </physiologicalReaction>
</comment>
<keyword evidence="12" id="KW-1185">Reference proteome</keyword>
<proteinExistence type="inferred from homology"/>
<evidence type="ECO:0000256" key="5">
    <source>
        <dbReference type="ARBA" id="ARBA00022801"/>
    </source>
</evidence>
<dbReference type="RefSeq" id="WP_240554874.1">
    <property type="nucleotide sequence ID" value="NZ_CP019343.1"/>
</dbReference>
<evidence type="ECO:0000256" key="6">
    <source>
        <dbReference type="ARBA" id="ARBA00022833"/>
    </source>
</evidence>
<evidence type="ECO:0000256" key="10">
    <source>
        <dbReference type="RuleBase" id="RU361274"/>
    </source>
</evidence>
<evidence type="ECO:0000256" key="7">
    <source>
        <dbReference type="ARBA" id="ARBA00047989"/>
    </source>
</evidence>
<evidence type="ECO:0000256" key="2">
    <source>
        <dbReference type="ARBA" id="ARBA00007353"/>
    </source>
</evidence>
<dbReference type="GO" id="GO:0017061">
    <property type="term" value="F:S-methyl-5-thioadenosine phosphorylase activity"/>
    <property type="evidence" value="ECO:0007669"/>
    <property type="project" value="UniProtKB-EC"/>
</dbReference>
<evidence type="ECO:0000313" key="12">
    <source>
        <dbReference type="Proteomes" id="UP000193450"/>
    </source>
</evidence>
<evidence type="ECO:0000256" key="1">
    <source>
        <dbReference type="ARBA" id="ARBA00000553"/>
    </source>
</evidence>
<keyword evidence="6" id="KW-0862">Zinc</keyword>
<keyword evidence="4" id="KW-0479">Metal-binding</keyword>
<accession>A0A1X9NB98</accession>
<keyword evidence="5" id="KW-0378">Hydrolase</keyword>
<dbReference type="InterPro" id="IPR038371">
    <property type="entry name" value="Cu_polyphenol_OxRdtase_sf"/>
</dbReference>
<evidence type="ECO:0000256" key="8">
    <source>
        <dbReference type="ARBA" id="ARBA00048968"/>
    </source>
</evidence>
<evidence type="ECO:0000256" key="3">
    <source>
        <dbReference type="ARBA" id="ARBA00022679"/>
    </source>
</evidence>
<dbReference type="SUPFAM" id="SSF64438">
    <property type="entry name" value="CNF1/YfiH-like putative cysteine hydrolases"/>
    <property type="match status" value="1"/>
</dbReference>
<dbReference type="STRING" id="716816.BST96_01080"/>
<dbReference type="Pfam" id="PF02578">
    <property type="entry name" value="Cu-oxidase_4"/>
    <property type="match status" value="1"/>
</dbReference>
<dbReference type="GO" id="GO:0016787">
    <property type="term" value="F:hydrolase activity"/>
    <property type="evidence" value="ECO:0007669"/>
    <property type="project" value="UniProtKB-KW"/>
</dbReference>
<dbReference type="PANTHER" id="PTHR30616">
    <property type="entry name" value="UNCHARACTERIZED PROTEIN YFIH"/>
    <property type="match status" value="1"/>
</dbReference>
<evidence type="ECO:0000256" key="4">
    <source>
        <dbReference type="ARBA" id="ARBA00022723"/>
    </source>
</evidence>
<comment type="similarity">
    <text evidence="2 10">Belongs to the purine nucleoside phosphorylase YfiH/LACC1 family.</text>
</comment>
<dbReference type="InterPro" id="IPR003730">
    <property type="entry name" value="Cu_polyphenol_OxRdtase"/>
</dbReference>
<name>A0A1X9NB98_9GAMM</name>
<gene>
    <name evidence="11" type="ORF">BST96_01080</name>
</gene>
<reference evidence="11 12" key="1">
    <citation type="submission" date="2016-11" db="EMBL/GenBank/DDBJ databases">
        <title>Trade-off between light-utilization and light-protection in marine flavobacteria.</title>
        <authorList>
            <person name="Kumagai Y."/>
        </authorList>
    </citation>
    <scope>NUCLEOTIDE SEQUENCE [LARGE SCALE GENOMIC DNA]</scope>
    <source>
        <strain evidence="11 12">NBRC 107125</strain>
    </source>
</reference>
<keyword evidence="3" id="KW-0808">Transferase</keyword>
<comment type="catalytic activity">
    <reaction evidence="7">
        <text>adenosine + H2O + H(+) = inosine + NH4(+)</text>
        <dbReference type="Rhea" id="RHEA:24408"/>
        <dbReference type="ChEBI" id="CHEBI:15377"/>
        <dbReference type="ChEBI" id="CHEBI:15378"/>
        <dbReference type="ChEBI" id="CHEBI:16335"/>
        <dbReference type="ChEBI" id="CHEBI:17596"/>
        <dbReference type="ChEBI" id="CHEBI:28938"/>
        <dbReference type="EC" id="3.5.4.4"/>
    </reaction>
    <physiologicalReaction direction="left-to-right" evidence="7">
        <dbReference type="Rhea" id="RHEA:24409"/>
    </physiologicalReaction>
</comment>
<protein>
    <recommendedName>
        <fullName evidence="10">Purine nucleoside phosphorylase</fullName>
    </recommendedName>
</protein>
<organism evidence="11 12">
    <name type="scientific">Oceanicoccus sagamiensis</name>
    <dbReference type="NCBI Taxonomy" id="716816"/>
    <lineage>
        <taxon>Bacteria</taxon>
        <taxon>Pseudomonadati</taxon>
        <taxon>Pseudomonadota</taxon>
        <taxon>Gammaproteobacteria</taxon>
        <taxon>Cellvibrionales</taxon>
        <taxon>Spongiibacteraceae</taxon>
        <taxon>Oceanicoccus</taxon>
    </lineage>
</organism>
<dbReference type="CDD" id="cd16833">
    <property type="entry name" value="YfiH"/>
    <property type="match status" value="1"/>
</dbReference>